<feature type="compositionally biased region" description="Gly residues" evidence="1">
    <location>
        <begin position="23"/>
        <end position="32"/>
    </location>
</feature>
<protein>
    <submittedName>
        <fullName evidence="2">Uncharacterized protein</fullName>
    </submittedName>
</protein>
<feature type="region of interest" description="Disordered" evidence="1">
    <location>
        <begin position="1"/>
        <end position="32"/>
    </location>
</feature>
<evidence type="ECO:0000256" key="1">
    <source>
        <dbReference type="SAM" id="MobiDB-lite"/>
    </source>
</evidence>
<feature type="compositionally biased region" description="Basic and acidic residues" evidence="1">
    <location>
        <begin position="112"/>
        <end position="129"/>
    </location>
</feature>
<sequence length="129" mass="13599">MRRPATAAGSCRRPSGGNEGEKGGVGGRELGGSVHGEEVAVLISIRMNQCFYRGAAMGRRWSQGAPCGAEEEMAGRRSWEGLQGSGPVAALGHGLEAAGGAGEEEEAMGGRQDNKERERRKGKMEKEKK</sequence>
<evidence type="ECO:0000313" key="2">
    <source>
        <dbReference type="EMBL" id="KAG2587155.1"/>
    </source>
</evidence>
<feature type="compositionally biased region" description="Low complexity" evidence="1">
    <location>
        <begin position="89"/>
        <end position="98"/>
    </location>
</feature>
<comment type="caution">
    <text evidence="2">The sequence shown here is derived from an EMBL/GenBank/DDBJ whole genome shotgun (WGS) entry which is preliminary data.</text>
</comment>
<dbReference type="EMBL" id="CM029046">
    <property type="protein sequence ID" value="KAG2587155.1"/>
    <property type="molecule type" value="Genomic_DNA"/>
</dbReference>
<evidence type="ECO:0000313" key="3">
    <source>
        <dbReference type="Proteomes" id="UP000823388"/>
    </source>
</evidence>
<reference evidence="2" key="1">
    <citation type="submission" date="2020-05" db="EMBL/GenBank/DDBJ databases">
        <title>WGS assembly of Panicum virgatum.</title>
        <authorList>
            <person name="Lovell J.T."/>
            <person name="Jenkins J."/>
            <person name="Shu S."/>
            <person name="Juenger T.E."/>
            <person name="Schmutz J."/>
        </authorList>
    </citation>
    <scope>NUCLEOTIDE SEQUENCE</scope>
    <source>
        <strain evidence="2">AP13</strain>
    </source>
</reference>
<feature type="region of interest" description="Disordered" evidence="1">
    <location>
        <begin position="80"/>
        <end position="129"/>
    </location>
</feature>
<dbReference type="Proteomes" id="UP000823388">
    <property type="component" value="Chromosome 5N"/>
</dbReference>
<keyword evidence="3" id="KW-1185">Reference proteome</keyword>
<gene>
    <name evidence="2" type="ORF">PVAP13_5NG106762</name>
</gene>
<proteinExistence type="predicted"/>
<name>A0A8T0RPT2_PANVG</name>
<accession>A0A8T0RPT2</accession>
<organism evidence="2 3">
    <name type="scientific">Panicum virgatum</name>
    <name type="common">Blackwell switchgrass</name>
    <dbReference type="NCBI Taxonomy" id="38727"/>
    <lineage>
        <taxon>Eukaryota</taxon>
        <taxon>Viridiplantae</taxon>
        <taxon>Streptophyta</taxon>
        <taxon>Embryophyta</taxon>
        <taxon>Tracheophyta</taxon>
        <taxon>Spermatophyta</taxon>
        <taxon>Magnoliopsida</taxon>
        <taxon>Liliopsida</taxon>
        <taxon>Poales</taxon>
        <taxon>Poaceae</taxon>
        <taxon>PACMAD clade</taxon>
        <taxon>Panicoideae</taxon>
        <taxon>Panicodae</taxon>
        <taxon>Paniceae</taxon>
        <taxon>Panicinae</taxon>
        <taxon>Panicum</taxon>
        <taxon>Panicum sect. Hiantes</taxon>
    </lineage>
</organism>
<dbReference type="AlphaFoldDB" id="A0A8T0RPT2"/>